<dbReference type="PROSITE" id="PS00933">
    <property type="entry name" value="FGGY_KINASES_1"/>
    <property type="match status" value="1"/>
</dbReference>
<keyword evidence="6 9" id="KW-0319">Glycerol metabolism</keyword>
<feature type="binding site" evidence="9">
    <location>
        <position position="305"/>
    </location>
    <ligand>
        <name>ADP</name>
        <dbReference type="ChEBI" id="CHEBI:456216"/>
    </ligand>
</feature>
<feature type="binding site" evidence="9">
    <location>
        <position position="309"/>
    </location>
    <ligand>
        <name>ATP</name>
        <dbReference type="ChEBI" id="CHEBI:30616"/>
    </ligand>
</feature>
<dbReference type="OrthoDB" id="9805576at2"/>
<dbReference type="AlphaFoldDB" id="A0A2G8TGY7"/>
<dbReference type="RefSeq" id="WP_099788115.1">
    <property type="nucleotide sequence ID" value="NZ_JBHLYV010000031.1"/>
</dbReference>
<dbReference type="GO" id="GO:0005829">
    <property type="term" value="C:cytosol"/>
    <property type="evidence" value="ECO:0007669"/>
    <property type="project" value="TreeGrafter"/>
</dbReference>
<dbReference type="GO" id="GO:0005524">
    <property type="term" value="F:ATP binding"/>
    <property type="evidence" value="ECO:0007669"/>
    <property type="project" value="UniProtKB-UniRule"/>
</dbReference>
<evidence type="ECO:0000256" key="2">
    <source>
        <dbReference type="ARBA" id="ARBA00009156"/>
    </source>
</evidence>
<feature type="binding site" evidence="9">
    <location>
        <position position="406"/>
    </location>
    <ligand>
        <name>ATP</name>
        <dbReference type="ChEBI" id="CHEBI:30616"/>
    </ligand>
</feature>
<gene>
    <name evidence="9 13" type="primary">glpK</name>
    <name evidence="13" type="ORF">CR105_09075</name>
</gene>
<dbReference type="NCBIfam" id="TIGR01311">
    <property type="entry name" value="glycerol_kin"/>
    <property type="match status" value="1"/>
</dbReference>
<feature type="binding site" evidence="9">
    <location>
        <position position="79"/>
    </location>
    <ligand>
        <name>sn-glycerol 3-phosphate</name>
        <dbReference type="ChEBI" id="CHEBI:57597"/>
    </ligand>
</feature>
<dbReference type="Pfam" id="PF00370">
    <property type="entry name" value="FGGY_N"/>
    <property type="match status" value="1"/>
</dbReference>
<keyword evidence="7 9" id="KW-0067">ATP-binding</keyword>
<reference evidence="13 14" key="1">
    <citation type="submission" date="2017-10" db="EMBL/GenBank/DDBJ databases">
        <title>Massilia psychrophilum sp. nov., a novel purple-pigmented bacterium isolated from Tianshan glacier, Xinjiang Municipality, China.</title>
        <authorList>
            <person name="Wang H."/>
        </authorList>
    </citation>
    <scope>NUCLEOTIDE SEQUENCE [LARGE SCALE GENOMIC DNA]</scope>
    <source>
        <strain evidence="13 14">JCM 30074</strain>
    </source>
</reference>
<name>A0A2G8TGY7_9BURK</name>
<dbReference type="InterPro" id="IPR018485">
    <property type="entry name" value="FGGY_C"/>
</dbReference>
<feature type="binding site" evidence="9">
    <location>
        <position position="262"/>
    </location>
    <ligand>
        <name>ATP</name>
        <dbReference type="ChEBI" id="CHEBI:30616"/>
    </ligand>
</feature>
<keyword evidence="4 9" id="KW-0547">Nucleotide-binding</keyword>
<feature type="domain" description="Carbohydrate kinase FGGY C-terminal" evidence="12">
    <location>
        <begin position="257"/>
        <end position="444"/>
    </location>
</feature>
<evidence type="ECO:0000256" key="9">
    <source>
        <dbReference type="HAMAP-Rule" id="MF_00186"/>
    </source>
</evidence>
<feature type="binding site" evidence="9">
    <location>
        <position position="11"/>
    </location>
    <ligand>
        <name>sn-glycerol 3-phosphate</name>
        <dbReference type="ChEBI" id="CHEBI:57597"/>
    </ligand>
</feature>
<dbReference type="GO" id="GO:0019563">
    <property type="term" value="P:glycerol catabolic process"/>
    <property type="evidence" value="ECO:0007669"/>
    <property type="project" value="UniProtKB-UniRule"/>
</dbReference>
<evidence type="ECO:0000256" key="6">
    <source>
        <dbReference type="ARBA" id="ARBA00022798"/>
    </source>
</evidence>
<dbReference type="Gene3D" id="3.30.420.40">
    <property type="match status" value="2"/>
</dbReference>
<dbReference type="PANTHER" id="PTHR10196:SF69">
    <property type="entry name" value="GLYCEROL KINASE"/>
    <property type="match status" value="1"/>
</dbReference>
<feature type="binding site" evidence="9">
    <location>
        <position position="240"/>
    </location>
    <ligand>
        <name>sn-glycerol 3-phosphate</name>
        <dbReference type="ChEBI" id="CHEBI:57597"/>
    </ligand>
</feature>
<dbReference type="GO" id="GO:0006072">
    <property type="term" value="P:glycerol-3-phosphate metabolic process"/>
    <property type="evidence" value="ECO:0007669"/>
    <property type="project" value="InterPro"/>
</dbReference>
<dbReference type="CDD" id="cd07786">
    <property type="entry name" value="FGGY_EcGK_like"/>
    <property type="match status" value="1"/>
</dbReference>
<proteinExistence type="inferred from homology"/>
<keyword evidence="14" id="KW-1185">Reference proteome</keyword>
<dbReference type="EC" id="2.7.1.30" evidence="9"/>
<dbReference type="PIRSF" id="PIRSF000538">
    <property type="entry name" value="GlpK"/>
    <property type="match status" value="1"/>
</dbReference>
<evidence type="ECO:0000256" key="3">
    <source>
        <dbReference type="ARBA" id="ARBA00022679"/>
    </source>
</evidence>
<dbReference type="FunFam" id="3.30.420.40:FF:000007">
    <property type="entry name" value="Glycerol kinase"/>
    <property type="match status" value="1"/>
</dbReference>
<evidence type="ECO:0000256" key="4">
    <source>
        <dbReference type="ARBA" id="ARBA00022741"/>
    </source>
</evidence>
<dbReference type="InterPro" id="IPR043129">
    <property type="entry name" value="ATPase_NBD"/>
</dbReference>
<sequence length="497" mass="53156">MSYLLALDQGTTSSRAIVFDHHGQPVARAQQELALHYPHPGWVETDARALWQAQLAVARAAMHGLAPQSIKAIGMTNQRETTVLWERDGGAPLANAIVWQDRRTAAICERLREAGHAELITSRTGLVIDPYFSATKLAWLLDHVPDGRARAARGELCFGTVDSYLLFMLTGGRLHVTDPSNAARTMLFNIHTCAWDDELLALFDIAPQLLPEVVPSSGVCGYTDAALFGAPIAIAGIAGDQQAATFGQACHHPGMAKNTYGTGCFMLQNTGAEARASQHRLLTTVGWQAGGQTTYLLEASVFMGGATVQWLRDSLGIIGHSGEVEALAASVPDTGGVLMVPAFTGLGAPYWDAGARATLLGMTRATGRGQIARAALESIALQSADLMHAMELDAGTPLHELRVDGGASANDLLMQFQADVLGVPVLRPRVTETTALGAAYLAGLGCGVWSGLDEIGAHWKLDRAFEPRRSDDWRGATLARWRRAVALTRSWQEQAAP</sequence>
<feature type="binding site" evidence="9">
    <location>
        <position position="305"/>
    </location>
    <ligand>
        <name>ATP</name>
        <dbReference type="ChEBI" id="CHEBI:30616"/>
    </ligand>
</feature>
<feature type="binding site" evidence="9">
    <location>
        <position position="241"/>
    </location>
    <ligand>
        <name>glycerol</name>
        <dbReference type="ChEBI" id="CHEBI:17754"/>
    </ligand>
</feature>
<keyword evidence="3 9" id="KW-0808">Transferase</keyword>
<comment type="activity regulation">
    <text evidence="9">Inhibited by fructose 1,6-bisphosphate (FBP).</text>
</comment>
<dbReference type="PROSITE" id="PS00445">
    <property type="entry name" value="FGGY_KINASES_2"/>
    <property type="match status" value="1"/>
</dbReference>
<evidence type="ECO:0000256" key="1">
    <source>
        <dbReference type="ARBA" id="ARBA00005190"/>
    </source>
</evidence>
<dbReference type="GO" id="GO:0004370">
    <property type="term" value="F:glycerol kinase activity"/>
    <property type="evidence" value="ECO:0007669"/>
    <property type="project" value="UniProtKB-UniRule"/>
</dbReference>
<dbReference type="HAMAP" id="MF_00186">
    <property type="entry name" value="Glycerol_kin"/>
    <property type="match status" value="1"/>
</dbReference>
<feature type="binding site" evidence="9">
    <location>
        <position position="13"/>
    </location>
    <ligand>
        <name>ATP</name>
        <dbReference type="ChEBI" id="CHEBI:30616"/>
    </ligand>
</feature>
<feature type="binding site" evidence="9">
    <location>
        <position position="406"/>
    </location>
    <ligand>
        <name>ADP</name>
        <dbReference type="ChEBI" id="CHEBI:456216"/>
    </ligand>
</feature>
<organism evidence="13 14">
    <name type="scientific">Massilia eurypsychrophila</name>
    <dbReference type="NCBI Taxonomy" id="1485217"/>
    <lineage>
        <taxon>Bacteria</taxon>
        <taxon>Pseudomonadati</taxon>
        <taxon>Pseudomonadota</taxon>
        <taxon>Betaproteobacteria</taxon>
        <taxon>Burkholderiales</taxon>
        <taxon>Oxalobacteraceae</taxon>
        <taxon>Telluria group</taxon>
        <taxon>Massilia</taxon>
    </lineage>
</organism>
<dbReference type="InterPro" id="IPR005999">
    <property type="entry name" value="Glycerol_kin"/>
</dbReference>
<comment type="similarity">
    <text evidence="2 9 10">Belongs to the FGGY kinase family.</text>
</comment>
<evidence type="ECO:0000256" key="8">
    <source>
        <dbReference type="ARBA" id="ARBA00052101"/>
    </source>
</evidence>
<dbReference type="InterPro" id="IPR018483">
    <property type="entry name" value="Carb_kinase_FGGY_CS"/>
</dbReference>
<accession>A0A2G8TGY7</accession>
<dbReference type="Proteomes" id="UP000230390">
    <property type="component" value="Unassembled WGS sequence"/>
</dbReference>
<evidence type="ECO:0000313" key="13">
    <source>
        <dbReference type="EMBL" id="PIL45320.1"/>
    </source>
</evidence>
<feature type="binding site" evidence="9">
    <location>
        <position position="262"/>
    </location>
    <ligand>
        <name>ADP</name>
        <dbReference type="ChEBI" id="CHEBI:456216"/>
    </ligand>
</feature>
<comment type="catalytic activity">
    <reaction evidence="8 9">
        <text>glycerol + ATP = sn-glycerol 3-phosphate + ADP + H(+)</text>
        <dbReference type="Rhea" id="RHEA:21644"/>
        <dbReference type="ChEBI" id="CHEBI:15378"/>
        <dbReference type="ChEBI" id="CHEBI:17754"/>
        <dbReference type="ChEBI" id="CHEBI:30616"/>
        <dbReference type="ChEBI" id="CHEBI:57597"/>
        <dbReference type="ChEBI" id="CHEBI:456216"/>
        <dbReference type="EC" id="2.7.1.30"/>
    </reaction>
</comment>
<dbReference type="InterPro" id="IPR000577">
    <property type="entry name" value="Carb_kinase_FGGY"/>
</dbReference>
<feature type="binding site" evidence="9">
    <location>
        <position position="80"/>
    </location>
    <ligand>
        <name>sn-glycerol 3-phosphate</name>
        <dbReference type="ChEBI" id="CHEBI:57597"/>
    </ligand>
</feature>
<feature type="binding site" evidence="9">
    <location>
        <position position="11"/>
    </location>
    <ligand>
        <name>ADP</name>
        <dbReference type="ChEBI" id="CHEBI:456216"/>
    </ligand>
</feature>
<evidence type="ECO:0000313" key="14">
    <source>
        <dbReference type="Proteomes" id="UP000230390"/>
    </source>
</evidence>
<dbReference type="SUPFAM" id="SSF53067">
    <property type="entry name" value="Actin-like ATPase domain"/>
    <property type="match status" value="2"/>
</dbReference>
<dbReference type="InterPro" id="IPR018484">
    <property type="entry name" value="FGGY_N"/>
</dbReference>
<comment type="caution">
    <text evidence="13">The sequence shown here is derived from an EMBL/GenBank/DDBJ whole genome shotgun (WGS) entry which is preliminary data.</text>
</comment>
<dbReference type="EMBL" id="PDOC01000004">
    <property type="protein sequence ID" value="PIL45320.1"/>
    <property type="molecule type" value="Genomic_DNA"/>
</dbReference>
<evidence type="ECO:0000259" key="12">
    <source>
        <dbReference type="Pfam" id="PF02782"/>
    </source>
</evidence>
<evidence type="ECO:0000259" key="11">
    <source>
        <dbReference type="Pfam" id="PF00370"/>
    </source>
</evidence>
<dbReference type="PANTHER" id="PTHR10196">
    <property type="entry name" value="SUGAR KINASE"/>
    <property type="match status" value="1"/>
</dbReference>
<feature type="binding site" evidence="9">
    <location>
        <position position="131"/>
    </location>
    <ligand>
        <name>glycerol</name>
        <dbReference type="ChEBI" id="CHEBI:17754"/>
    </ligand>
</feature>
<comment type="function">
    <text evidence="9">Key enzyme in the regulation of glycerol uptake and metabolism. Catalyzes the phosphorylation of glycerol to yield sn-glycerol 3-phosphate.</text>
</comment>
<feature type="binding site" evidence="9">
    <location>
        <position position="131"/>
    </location>
    <ligand>
        <name>sn-glycerol 3-phosphate</name>
        <dbReference type="ChEBI" id="CHEBI:57597"/>
    </ligand>
</feature>
<feature type="binding site" evidence="9">
    <location>
        <position position="410"/>
    </location>
    <ligand>
        <name>ADP</name>
        <dbReference type="ChEBI" id="CHEBI:456216"/>
    </ligand>
</feature>
<feature type="binding site" evidence="9">
    <location>
        <position position="240"/>
    </location>
    <ligand>
        <name>glycerol</name>
        <dbReference type="ChEBI" id="CHEBI:17754"/>
    </ligand>
</feature>
<feature type="binding site" evidence="9">
    <location>
        <position position="11"/>
    </location>
    <ligand>
        <name>ATP</name>
        <dbReference type="ChEBI" id="CHEBI:30616"/>
    </ligand>
</feature>
<evidence type="ECO:0000256" key="5">
    <source>
        <dbReference type="ARBA" id="ARBA00022777"/>
    </source>
</evidence>
<feature type="binding site" evidence="9">
    <location>
        <position position="12"/>
    </location>
    <ligand>
        <name>ATP</name>
        <dbReference type="ChEBI" id="CHEBI:30616"/>
    </ligand>
</feature>
<feature type="binding site" evidence="9">
    <location>
        <position position="15"/>
    </location>
    <ligand>
        <name>ADP</name>
        <dbReference type="ChEBI" id="CHEBI:456216"/>
    </ligand>
</feature>
<feature type="binding site" evidence="9">
    <location>
        <position position="80"/>
    </location>
    <ligand>
        <name>glycerol</name>
        <dbReference type="ChEBI" id="CHEBI:17754"/>
    </ligand>
</feature>
<comment type="pathway">
    <text evidence="1 9">Polyol metabolism; glycerol degradation via glycerol kinase pathway; sn-glycerol 3-phosphate from glycerol: step 1/1.</text>
</comment>
<dbReference type="NCBIfam" id="NF000756">
    <property type="entry name" value="PRK00047.1"/>
    <property type="match status" value="1"/>
</dbReference>
<evidence type="ECO:0000256" key="10">
    <source>
        <dbReference type="RuleBase" id="RU003733"/>
    </source>
</evidence>
<dbReference type="Pfam" id="PF02782">
    <property type="entry name" value="FGGY_C"/>
    <property type="match status" value="1"/>
</dbReference>
<dbReference type="UniPathway" id="UPA00618">
    <property type="reaction ID" value="UER00672"/>
</dbReference>
<keyword evidence="5 9" id="KW-0418">Kinase</keyword>
<protein>
    <recommendedName>
        <fullName evidence="9">Glycerol kinase</fullName>
        <ecNumber evidence="9">2.7.1.30</ecNumber>
    </recommendedName>
    <alternativeName>
        <fullName evidence="9">ATP:glycerol 3-phosphotransferase</fullName>
    </alternativeName>
    <alternativeName>
        <fullName evidence="9">Glycerokinase</fullName>
        <shortName evidence="9">GK</shortName>
    </alternativeName>
</protein>
<dbReference type="FunFam" id="3.30.420.40:FF:000008">
    <property type="entry name" value="Glycerol kinase"/>
    <property type="match status" value="1"/>
</dbReference>
<evidence type="ECO:0000256" key="7">
    <source>
        <dbReference type="ARBA" id="ARBA00022840"/>
    </source>
</evidence>
<feature type="domain" description="Carbohydrate kinase FGGY N-terminal" evidence="11">
    <location>
        <begin position="3"/>
        <end position="247"/>
    </location>
</feature>
<feature type="binding site" evidence="9">
    <location>
        <position position="79"/>
    </location>
    <ligand>
        <name>glycerol</name>
        <dbReference type="ChEBI" id="CHEBI:17754"/>
    </ligand>
</feature>